<proteinExistence type="predicted"/>
<keyword evidence="3" id="KW-1185">Reference proteome</keyword>
<organism evidence="2 3">
    <name type="scientific">Acholeplasma brassicae</name>
    <dbReference type="NCBI Taxonomy" id="61635"/>
    <lineage>
        <taxon>Bacteria</taxon>
        <taxon>Bacillati</taxon>
        <taxon>Mycoplasmatota</taxon>
        <taxon>Mollicutes</taxon>
        <taxon>Acholeplasmatales</taxon>
        <taxon>Acholeplasmataceae</taxon>
        <taxon>Acholeplasma</taxon>
    </lineage>
</organism>
<reference evidence="2 3" key="1">
    <citation type="journal article" date="2013" name="J. Mol. Microbiol. Biotechnol.">
        <title>Analysis of the Complete Genomes of Acholeplasma brassicae , A. palmae and A. laidlawii and Their Comparison to the Obligate Parasites from ' Candidatus Phytoplasma'.</title>
        <authorList>
            <person name="Kube M."/>
            <person name="Siewert C."/>
            <person name="Migdoll A.M."/>
            <person name="Duduk B."/>
            <person name="Holz S."/>
            <person name="Rabus R."/>
            <person name="Seemuller E."/>
            <person name="Mitrovic J."/>
            <person name="Muller I."/>
            <person name="Buttner C."/>
            <person name="Reinhardt R."/>
        </authorList>
    </citation>
    <scope>NUCLEOTIDE SEQUENCE [LARGE SCALE GENOMIC DNA]</scope>
    <source>
        <strain evidence="3">0502</strain>
    </source>
</reference>
<dbReference type="KEGG" id="abra:BN85314140"/>
<dbReference type="Proteomes" id="UP000032737">
    <property type="component" value="Chromosome"/>
</dbReference>
<accession>U4KPX1</accession>
<dbReference type="EMBL" id="FO681348">
    <property type="protein sequence ID" value="CCV66435.1"/>
    <property type="molecule type" value="Genomic_DNA"/>
</dbReference>
<gene>
    <name evidence="2" type="ORF">BN85314140</name>
</gene>
<protein>
    <submittedName>
        <fullName evidence="2">Uncharacterized protein</fullName>
    </submittedName>
</protein>
<sequence>MTLTLSEDEIKMKFIQSYNFTMKDKKRVMDDTKEIIELLSNTKDLDVEINKTGDEITVISELVNKLINDHAKSNMSIDEYDSRYSELTTRYEELENKQKELINKRDDKKARVYIMNEFLSNLKHAKDKMSEWNDSFFTMMVESGMVHRDETITFKLKNGKEI</sequence>
<dbReference type="AlphaFoldDB" id="U4KPX1"/>
<keyword evidence="1" id="KW-0175">Coiled coil</keyword>
<evidence type="ECO:0000313" key="2">
    <source>
        <dbReference type="EMBL" id="CCV66435.1"/>
    </source>
</evidence>
<feature type="coiled-coil region" evidence="1">
    <location>
        <begin position="77"/>
        <end position="111"/>
    </location>
</feature>
<evidence type="ECO:0000256" key="1">
    <source>
        <dbReference type="SAM" id="Coils"/>
    </source>
</evidence>
<name>U4KPX1_9MOLU</name>
<dbReference type="STRING" id="61635.BN85314140"/>
<dbReference type="HOGENOM" id="CLU_1623564_0_0_14"/>
<evidence type="ECO:0000313" key="3">
    <source>
        <dbReference type="Proteomes" id="UP000032737"/>
    </source>
</evidence>